<evidence type="ECO:0000256" key="4">
    <source>
        <dbReference type="ARBA" id="ARBA00022692"/>
    </source>
</evidence>
<keyword evidence="3" id="KW-1003">Cell membrane</keyword>
<evidence type="ECO:0000256" key="7">
    <source>
        <dbReference type="SAM" id="Phobius"/>
    </source>
</evidence>
<dbReference type="PANTHER" id="PTHR42925">
    <property type="entry name" value="MULTIDRUG AND TOXIN EFFLUX PROTEIN MATE FAMILY"/>
    <property type="match status" value="1"/>
</dbReference>
<dbReference type="NCBIfam" id="TIGR00797">
    <property type="entry name" value="matE"/>
    <property type="match status" value="1"/>
</dbReference>
<feature type="transmembrane region" description="Helical" evidence="7">
    <location>
        <begin position="165"/>
        <end position="183"/>
    </location>
</feature>
<evidence type="ECO:0000256" key="5">
    <source>
        <dbReference type="ARBA" id="ARBA00022989"/>
    </source>
</evidence>
<dbReference type="Pfam" id="PF01554">
    <property type="entry name" value="MatE"/>
    <property type="match status" value="2"/>
</dbReference>
<dbReference type="InterPro" id="IPR048279">
    <property type="entry name" value="MdtK-like"/>
</dbReference>
<reference evidence="9" key="1">
    <citation type="journal article" date="2019" name="Int. J. Syst. Evol. Microbiol.">
        <title>The Global Catalogue of Microorganisms (GCM) 10K type strain sequencing project: providing services to taxonomists for standard genome sequencing and annotation.</title>
        <authorList>
            <consortium name="The Broad Institute Genomics Platform"/>
            <consortium name="The Broad Institute Genome Sequencing Center for Infectious Disease"/>
            <person name="Wu L."/>
            <person name="Ma J."/>
        </authorList>
    </citation>
    <scope>NUCLEOTIDE SEQUENCE [LARGE SCALE GENOMIC DNA]</scope>
    <source>
        <strain evidence="9">CGMCC 1.18578</strain>
    </source>
</reference>
<feature type="transmembrane region" description="Helical" evidence="7">
    <location>
        <begin position="61"/>
        <end position="79"/>
    </location>
</feature>
<dbReference type="PANTHER" id="PTHR42925:SF1">
    <property type="entry name" value="VIRULENCE FACTOR MVIN"/>
    <property type="match status" value="1"/>
</dbReference>
<comment type="caution">
    <text evidence="8">The sequence shown here is derived from an EMBL/GenBank/DDBJ whole genome shotgun (WGS) entry which is preliminary data.</text>
</comment>
<evidence type="ECO:0000256" key="3">
    <source>
        <dbReference type="ARBA" id="ARBA00022475"/>
    </source>
</evidence>
<gene>
    <name evidence="8" type="ORF">ACFPQ4_00575</name>
</gene>
<name>A0ABW0QT15_9BACL</name>
<dbReference type="PIRSF" id="PIRSF006603">
    <property type="entry name" value="DinF"/>
    <property type="match status" value="1"/>
</dbReference>
<proteinExistence type="predicted"/>
<keyword evidence="9" id="KW-1185">Reference proteome</keyword>
<dbReference type="InterPro" id="IPR047135">
    <property type="entry name" value="YsiQ"/>
</dbReference>
<feature type="transmembrane region" description="Helical" evidence="7">
    <location>
        <begin position="415"/>
        <end position="434"/>
    </location>
</feature>
<comment type="subcellular location">
    <subcellularLocation>
        <location evidence="1">Cell membrane</location>
        <topology evidence="1">Multi-pass membrane protein</topology>
    </subcellularLocation>
</comment>
<feature type="transmembrane region" description="Helical" evidence="7">
    <location>
        <begin position="133"/>
        <end position="153"/>
    </location>
</feature>
<keyword evidence="4 7" id="KW-0812">Transmembrane</keyword>
<dbReference type="InterPro" id="IPR002528">
    <property type="entry name" value="MATE_fam"/>
</dbReference>
<feature type="transmembrane region" description="Helical" evidence="7">
    <location>
        <begin position="360"/>
        <end position="377"/>
    </location>
</feature>
<accession>A0ABW0QT15</accession>
<organism evidence="8 9">
    <name type="scientific">Cohnella yongneupensis</name>
    <dbReference type="NCBI Taxonomy" id="425006"/>
    <lineage>
        <taxon>Bacteria</taxon>
        <taxon>Bacillati</taxon>
        <taxon>Bacillota</taxon>
        <taxon>Bacilli</taxon>
        <taxon>Bacillales</taxon>
        <taxon>Paenibacillaceae</taxon>
        <taxon>Cohnella</taxon>
    </lineage>
</organism>
<protein>
    <submittedName>
        <fullName evidence="8">MATE family efflux transporter</fullName>
    </submittedName>
</protein>
<evidence type="ECO:0000256" key="6">
    <source>
        <dbReference type="ARBA" id="ARBA00023136"/>
    </source>
</evidence>
<feature type="transmembrane region" description="Helical" evidence="7">
    <location>
        <begin position="322"/>
        <end position="348"/>
    </location>
</feature>
<feature type="transmembrane region" description="Helical" evidence="7">
    <location>
        <begin position="91"/>
        <end position="113"/>
    </location>
</feature>
<dbReference type="RefSeq" id="WP_378109759.1">
    <property type="nucleotide sequence ID" value="NZ_JBHSNC010000001.1"/>
</dbReference>
<feature type="transmembrane region" description="Helical" evidence="7">
    <location>
        <begin position="260"/>
        <end position="278"/>
    </location>
</feature>
<feature type="transmembrane region" description="Helical" evidence="7">
    <location>
        <begin position="203"/>
        <end position="221"/>
    </location>
</feature>
<dbReference type="EMBL" id="JBHSNC010000001">
    <property type="protein sequence ID" value="MFC5527955.1"/>
    <property type="molecule type" value="Genomic_DNA"/>
</dbReference>
<dbReference type="CDD" id="cd13134">
    <property type="entry name" value="MATE_like_8"/>
    <property type="match status" value="1"/>
</dbReference>
<dbReference type="Proteomes" id="UP001596108">
    <property type="component" value="Unassembled WGS sequence"/>
</dbReference>
<feature type="transmembrane region" description="Helical" evidence="7">
    <location>
        <begin position="284"/>
        <end position="302"/>
    </location>
</feature>
<keyword evidence="6 7" id="KW-0472">Membrane</keyword>
<keyword evidence="5 7" id="KW-1133">Transmembrane helix</keyword>
<evidence type="ECO:0000256" key="2">
    <source>
        <dbReference type="ARBA" id="ARBA00022448"/>
    </source>
</evidence>
<evidence type="ECO:0000313" key="8">
    <source>
        <dbReference type="EMBL" id="MFC5527955.1"/>
    </source>
</evidence>
<sequence>MHAINKHDTLDQTPTLFALTWPIFIELALNLLMGIVDTFMLGRYDDKAVAAVGVVNQLNNTMILLFAVVATGTTILIARKIGAGNRDEVPQFAASALTMNFAFGLIISALLLAEGESILRLMGLQEELMPYAMQYSHITGGFIFVQALLLTASAGLKSHGLTRQVMFVSIAMNVIHIGGNYVALNGFVDIPSFGVPGVAVSTVSSRALGFTLMLVLLLRVLDRKPGLFDFIRLRIRHVKELLGIGVPAAGEQISYNVSQLVITSFIAMLGVTAMITRIYTFQIIYLITLFSLAIAQGTQILVARRVGARDPEGAYRIGFRSLAYGVGISLVIAGFYNLIGGFLLNLLTDNEEVVTMGRKLLLLAFLLEPGRAFNLILISALRAAGDVRYPVYVGIVFMWGLAVPSAYLFGIHLGLGLFGILMAFVMDEWIRGLMMAYRWKSMRWAETHEIIKLSDAK</sequence>
<feature type="transmembrane region" description="Helical" evidence="7">
    <location>
        <begin position="16"/>
        <end position="41"/>
    </location>
</feature>
<evidence type="ECO:0000313" key="9">
    <source>
        <dbReference type="Proteomes" id="UP001596108"/>
    </source>
</evidence>
<keyword evidence="2" id="KW-0813">Transport</keyword>
<evidence type="ECO:0000256" key="1">
    <source>
        <dbReference type="ARBA" id="ARBA00004651"/>
    </source>
</evidence>
<feature type="transmembrane region" description="Helical" evidence="7">
    <location>
        <begin position="389"/>
        <end position="409"/>
    </location>
</feature>